<comment type="caution">
    <text evidence="1">The sequence shown here is derived from an EMBL/GenBank/DDBJ whole genome shotgun (WGS) entry which is preliminary data.</text>
</comment>
<sequence>MTGDPAETNPELYQVVFENERVRVLEYRDSPGDRTAPHRHPDTVMVTLSAFSRRISAGGREVGVDLPAGAVRWVAAQEHSGENVGTTPTHSMFIELKEPGGAVAGAALGPAGGQ</sequence>
<accession>A0A427SYC9</accession>
<dbReference type="InterPro" id="IPR014710">
    <property type="entry name" value="RmlC-like_jellyroll"/>
</dbReference>
<reference evidence="1 2" key="1">
    <citation type="submission" date="2018-12" db="EMBL/GenBank/DDBJ databases">
        <title>Amycolatopsis eburnea sp. nov. actinomycete associate with arbuscular mycorrhiza fungal spore.</title>
        <authorList>
            <person name="Lumyong S."/>
            <person name="Chaiya L."/>
        </authorList>
    </citation>
    <scope>NUCLEOTIDE SEQUENCE [LARGE SCALE GENOMIC DNA]</scope>
    <source>
        <strain evidence="1 2">GLM-1</strain>
    </source>
</reference>
<evidence type="ECO:0000313" key="1">
    <source>
        <dbReference type="EMBL" id="RSD09541.1"/>
    </source>
</evidence>
<protein>
    <submittedName>
        <fullName evidence="1">Cytoplasmic protein</fullName>
    </submittedName>
</protein>
<gene>
    <name evidence="1" type="ORF">EIY87_41695</name>
</gene>
<dbReference type="InterPro" id="IPR011051">
    <property type="entry name" value="RmlC_Cupin_sf"/>
</dbReference>
<dbReference type="AlphaFoldDB" id="A0A427SYC9"/>
<proteinExistence type="predicted"/>
<evidence type="ECO:0000313" key="2">
    <source>
        <dbReference type="Proteomes" id="UP000267081"/>
    </source>
</evidence>
<organism evidence="1 2">
    <name type="scientific">Amycolatopsis eburnea</name>
    <dbReference type="NCBI Taxonomy" id="2267691"/>
    <lineage>
        <taxon>Bacteria</taxon>
        <taxon>Bacillati</taxon>
        <taxon>Actinomycetota</taxon>
        <taxon>Actinomycetes</taxon>
        <taxon>Pseudonocardiales</taxon>
        <taxon>Pseudonocardiaceae</taxon>
        <taxon>Amycolatopsis</taxon>
    </lineage>
</organism>
<dbReference type="SUPFAM" id="SSF51182">
    <property type="entry name" value="RmlC-like cupins"/>
    <property type="match status" value="1"/>
</dbReference>
<name>A0A427SYC9_9PSEU</name>
<dbReference type="OrthoDB" id="7060081at2"/>
<dbReference type="Gene3D" id="2.60.120.10">
    <property type="entry name" value="Jelly Rolls"/>
    <property type="match status" value="1"/>
</dbReference>
<dbReference type="RefSeq" id="WP_125315476.1">
    <property type="nucleotide sequence ID" value="NZ_RSEC01000061.1"/>
</dbReference>
<dbReference type="Proteomes" id="UP000267081">
    <property type="component" value="Unassembled WGS sequence"/>
</dbReference>
<dbReference type="EMBL" id="RSEC01000061">
    <property type="protein sequence ID" value="RSD09541.1"/>
    <property type="molecule type" value="Genomic_DNA"/>
</dbReference>
<keyword evidence="2" id="KW-1185">Reference proteome</keyword>